<accession>A0A1A9VXD9</accession>
<evidence type="ECO:0000313" key="2">
    <source>
        <dbReference type="Proteomes" id="UP000078200"/>
    </source>
</evidence>
<dbReference type="EnsemblMetazoa" id="GAUT050662-RA">
    <property type="protein sequence ID" value="GAUT050662-PA"/>
    <property type="gene ID" value="GAUT050662"/>
</dbReference>
<evidence type="ECO:0000313" key="1">
    <source>
        <dbReference type="EnsemblMetazoa" id="GAUT050662-PA"/>
    </source>
</evidence>
<dbReference type="VEuPathDB" id="VectorBase:GAUT050662"/>
<reference evidence="1" key="1">
    <citation type="submission" date="2020-05" db="UniProtKB">
        <authorList>
            <consortium name="EnsemblMetazoa"/>
        </authorList>
    </citation>
    <scope>IDENTIFICATION</scope>
    <source>
        <strain evidence="1">TTRI</strain>
    </source>
</reference>
<protein>
    <submittedName>
        <fullName evidence="1">Uncharacterized protein</fullName>
    </submittedName>
</protein>
<name>A0A1A9VXD9_GLOAU</name>
<sequence length="154" mass="17373">MWFTFPSHPEELMTWITITQTRSNTASMTTIKIANGITLIRIKRVWFIAGKAVASIWGCASSMPAWFCANWYAVPLVQSTEQSTSQIVPLSLRNLKPGKQVHCSGPVHTPFTHNVHEGSQMERLQCDKDITNIVDTIWDTLPKVYSYIYSKGSP</sequence>
<organism evidence="1 2">
    <name type="scientific">Glossina austeni</name>
    <name type="common">Savannah tsetse fly</name>
    <dbReference type="NCBI Taxonomy" id="7395"/>
    <lineage>
        <taxon>Eukaryota</taxon>
        <taxon>Metazoa</taxon>
        <taxon>Ecdysozoa</taxon>
        <taxon>Arthropoda</taxon>
        <taxon>Hexapoda</taxon>
        <taxon>Insecta</taxon>
        <taxon>Pterygota</taxon>
        <taxon>Neoptera</taxon>
        <taxon>Endopterygota</taxon>
        <taxon>Diptera</taxon>
        <taxon>Brachycera</taxon>
        <taxon>Muscomorpha</taxon>
        <taxon>Hippoboscoidea</taxon>
        <taxon>Glossinidae</taxon>
        <taxon>Glossina</taxon>
    </lineage>
</organism>
<dbReference type="AlphaFoldDB" id="A0A1A9VXD9"/>
<proteinExistence type="predicted"/>
<dbReference type="Proteomes" id="UP000078200">
    <property type="component" value="Unassembled WGS sequence"/>
</dbReference>
<keyword evidence="2" id="KW-1185">Reference proteome</keyword>